<dbReference type="PANTHER" id="PTHR33240:SF8">
    <property type="entry name" value="OS03G0439900 PROTEIN"/>
    <property type="match status" value="1"/>
</dbReference>
<dbReference type="PANTHER" id="PTHR33240">
    <property type="entry name" value="OS08G0508500 PROTEIN"/>
    <property type="match status" value="1"/>
</dbReference>
<sequence>MLAYRQMGYFSSTLKNLRHILIDFNRASTVFLDDVVLPVQAEPVTLNVYFSVVEDLSPYNAIIGWVWLHKMKVISSTYHQMVSYLTEVGQVDLLASQIGHPTMLPGDCRCWYTNLVGDKPESTSVNDQ</sequence>
<evidence type="ECO:0000313" key="1">
    <source>
        <dbReference type="EMBL" id="RVW71423.1"/>
    </source>
</evidence>
<protein>
    <submittedName>
        <fullName evidence="1">Uncharacterized protein</fullName>
    </submittedName>
</protein>
<proteinExistence type="predicted"/>
<dbReference type="EMBL" id="QGNW01000438">
    <property type="protein sequence ID" value="RVW71423.1"/>
    <property type="molecule type" value="Genomic_DNA"/>
</dbReference>
<name>A0A438GGU6_VITVI</name>
<dbReference type="Proteomes" id="UP000288805">
    <property type="component" value="Unassembled WGS sequence"/>
</dbReference>
<comment type="caution">
    <text evidence="1">The sequence shown here is derived from an EMBL/GenBank/DDBJ whole genome shotgun (WGS) entry which is preliminary data.</text>
</comment>
<evidence type="ECO:0000313" key="2">
    <source>
        <dbReference type="Proteomes" id="UP000288805"/>
    </source>
</evidence>
<gene>
    <name evidence="1" type="ORF">CK203_058106</name>
</gene>
<accession>A0A438GGU6</accession>
<organism evidence="1 2">
    <name type="scientific">Vitis vinifera</name>
    <name type="common">Grape</name>
    <dbReference type="NCBI Taxonomy" id="29760"/>
    <lineage>
        <taxon>Eukaryota</taxon>
        <taxon>Viridiplantae</taxon>
        <taxon>Streptophyta</taxon>
        <taxon>Embryophyta</taxon>
        <taxon>Tracheophyta</taxon>
        <taxon>Spermatophyta</taxon>
        <taxon>Magnoliopsida</taxon>
        <taxon>eudicotyledons</taxon>
        <taxon>Gunneridae</taxon>
        <taxon>Pentapetalae</taxon>
        <taxon>rosids</taxon>
        <taxon>Vitales</taxon>
        <taxon>Vitaceae</taxon>
        <taxon>Viteae</taxon>
        <taxon>Vitis</taxon>
    </lineage>
</organism>
<reference evidence="1 2" key="1">
    <citation type="journal article" date="2018" name="PLoS Genet.">
        <title>Population sequencing reveals clonal diversity and ancestral inbreeding in the grapevine cultivar Chardonnay.</title>
        <authorList>
            <person name="Roach M.J."/>
            <person name="Johnson D.L."/>
            <person name="Bohlmann J."/>
            <person name="van Vuuren H.J."/>
            <person name="Jones S.J."/>
            <person name="Pretorius I.S."/>
            <person name="Schmidt S.A."/>
            <person name="Borneman A.R."/>
        </authorList>
    </citation>
    <scope>NUCLEOTIDE SEQUENCE [LARGE SCALE GENOMIC DNA]</scope>
    <source>
        <strain evidence="2">cv. Chardonnay</strain>
        <tissue evidence="1">Leaf</tissue>
    </source>
</reference>
<dbReference type="AlphaFoldDB" id="A0A438GGU6"/>